<sequence>MKKSKIKLHLNKQNVSTLKIDEIKGGVSGRTCDFTNKYYKTCYSPCTPQPTWNDCENTQVICDH</sequence>
<dbReference type="EMBL" id="ABIB01000001">
    <property type="protein sequence ID" value="EDP98484.1"/>
    <property type="molecule type" value="Genomic_DNA"/>
</dbReference>
<organism evidence="1 2">
    <name type="scientific">Kordia algicida OT-1</name>
    <dbReference type="NCBI Taxonomy" id="391587"/>
    <lineage>
        <taxon>Bacteria</taxon>
        <taxon>Pseudomonadati</taxon>
        <taxon>Bacteroidota</taxon>
        <taxon>Flavobacteriia</taxon>
        <taxon>Flavobacteriales</taxon>
        <taxon>Flavobacteriaceae</taxon>
        <taxon>Kordia</taxon>
    </lineage>
</organism>
<comment type="caution">
    <text evidence="1">The sequence shown here is derived from an EMBL/GenBank/DDBJ whole genome shotgun (WGS) entry which is preliminary data.</text>
</comment>
<dbReference type="RefSeq" id="WP_007095495.1">
    <property type="nucleotide sequence ID" value="NZ_CP142125.1"/>
</dbReference>
<dbReference type="Proteomes" id="UP000002945">
    <property type="component" value="Unassembled WGS sequence"/>
</dbReference>
<dbReference type="AlphaFoldDB" id="A9DL57"/>
<accession>A9DL57</accession>
<dbReference type="OrthoDB" id="1451748at2"/>
<evidence type="ECO:0000313" key="2">
    <source>
        <dbReference type="Proteomes" id="UP000002945"/>
    </source>
</evidence>
<proteinExistence type="predicted"/>
<protein>
    <submittedName>
        <fullName evidence="1">Uncharacterized protein</fullName>
    </submittedName>
</protein>
<evidence type="ECO:0000313" key="1">
    <source>
        <dbReference type="EMBL" id="EDP98484.1"/>
    </source>
</evidence>
<dbReference type="HOGENOM" id="CLU_2861925_0_0_10"/>
<dbReference type="STRING" id="391587.KAOT1_14742"/>
<keyword evidence="2" id="KW-1185">Reference proteome</keyword>
<gene>
    <name evidence="1" type="ORF">KAOT1_14742</name>
</gene>
<reference evidence="1 2" key="1">
    <citation type="journal article" date="2011" name="J. Bacteriol.">
        <title>Genome sequence of the algicidal bacterium Kordia algicida OT-1.</title>
        <authorList>
            <person name="Lee H.S."/>
            <person name="Kang S.G."/>
            <person name="Kwon K.K."/>
            <person name="Lee J.H."/>
            <person name="Kim S.J."/>
        </authorList>
    </citation>
    <scope>NUCLEOTIDE SEQUENCE [LARGE SCALE GENOMIC DNA]</scope>
    <source>
        <strain evidence="1 2">OT-1</strain>
    </source>
</reference>
<name>A9DL57_9FLAO</name>